<feature type="region of interest" description="Disordered" evidence="1">
    <location>
        <begin position="1"/>
        <end position="23"/>
    </location>
</feature>
<gene>
    <name evidence="2" type="ORF">BB934_21310</name>
</gene>
<name>A0A1B2EKF0_9HYPH</name>
<dbReference type="KEGG" id="moc:BB934_21310"/>
<protein>
    <submittedName>
        <fullName evidence="2">Uncharacterized protein</fullName>
    </submittedName>
</protein>
<sequence length="62" mass="7624">MVEKSMNLNRHHHEKAAKADRLADDPYMRAEMRVELRSVARRWRHLAEQADWRARRTRFPRL</sequence>
<evidence type="ECO:0000256" key="1">
    <source>
        <dbReference type="SAM" id="MobiDB-lite"/>
    </source>
</evidence>
<accession>A0A1B2EKF0</accession>
<organism evidence="2">
    <name type="scientific">Microvirga ossetica</name>
    <dbReference type="NCBI Taxonomy" id="1882682"/>
    <lineage>
        <taxon>Bacteria</taxon>
        <taxon>Pseudomonadati</taxon>
        <taxon>Pseudomonadota</taxon>
        <taxon>Alphaproteobacteria</taxon>
        <taxon>Hyphomicrobiales</taxon>
        <taxon>Methylobacteriaceae</taxon>
        <taxon>Microvirga</taxon>
    </lineage>
</organism>
<dbReference type="AlphaFoldDB" id="A0A1B2EKF0"/>
<reference evidence="2" key="1">
    <citation type="submission" date="2016-07" db="EMBL/GenBank/DDBJ databases">
        <title>Microvirga ossetica sp. nov. a new species of rhizobia isolated from root nodules of the legume species Vicia alpestris Steven originated from North Ossetia region in the Caucasus.</title>
        <authorList>
            <person name="Safronova V.I."/>
            <person name="Kuznetsova I.G."/>
            <person name="Sazanova A.L."/>
            <person name="Belimov A."/>
            <person name="Andronov E."/>
            <person name="Osledkin Y.S."/>
            <person name="Onishchuk O.P."/>
            <person name="Kurchak O.N."/>
            <person name="Shaposhnikov A.I."/>
            <person name="Willems A."/>
            <person name="Tikhonovich I.A."/>
        </authorList>
    </citation>
    <scope>NUCLEOTIDE SEQUENCE [LARGE SCALE GENOMIC DNA]</scope>
    <source>
        <strain evidence="2">V5/3M</strain>
    </source>
</reference>
<proteinExistence type="predicted"/>
<evidence type="ECO:0000313" key="2">
    <source>
        <dbReference type="EMBL" id="ANY80460.1"/>
    </source>
</evidence>
<dbReference type="EMBL" id="CP016616">
    <property type="protein sequence ID" value="ANY80460.1"/>
    <property type="molecule type" value="Genomic_DNA"/>
</dbReference>